<comment type="caution">
    <text evidence="1">The sequence shown here is derived from an EMBL/GenBank/DDBJ whole genome shotgun (WGS) entry which is preliminary data.</text>
</comment>
<evidence type="ECO:0000313" key="2">
    <source>
        <dbReference type="Proteomes" id="UP001157418"/>
    </source>
</evidence>
<gene>
    <name evidence="1" type="ORF">LVIROSA_LOCUS18377</name>
</gene>
<accession>A0AAU9NCE4</accession>
<dbReference type="EMBL" id="CAKMRJ010003334">
    <property type="protein sequence ID" value="CAH1431668.1"/>
    <property type="molecule type" value="Genomic_DNA"/>
</dbReference>
<evidence type="ECO:0000313" key="1">
    <source>
        <dbReference type="EMBL" id="CAH1431668.1"/>
    </source>
</evidence>
<protein>
    <submittedName>
        <fullName evidence="1">Uncharacterized protein</fullName>
    </submittedName>
</protein>
<organism evidence="1 2">
    <name type="scientific">Lactuca virosa</name>
    <dbReference type="NCBI Taxonomy" id="75947"/>
    <lineage>
        <taxon>Eukaryota</taxon>
        <taxon>Viridiplantae</taxon>
        <taxon>Streptophyta</taxon>
        <taxon>Embryophyta</taxon>
        <taxon>Tracheophyta</taxon>
        <taxon>Spermatophyta</taxon>
        <taxon>Magnoliopsida</taxon>
        <taxon>eudicotyledons</taxon>
        <taxon>Gunneridae</taxon>
        <taxon>Pentapetalae</taxon>
        <taxon>asterids</taxon>
        <taxon>campanulids</taxon>
        <taxon>Asterales</taxon>
        <taxon>Asteraceae</taxon>
        <taxon>Cichorioideae</taxon>
        <taxon>Cichorieae</taxon>
        <taxon>Lactucinae</taxon>
        <taxon>Lactuca</taxon>
    </lineage>
</organism>
<dbReference type="AlphaFoldDB" id="A0AAU9NCE4"/>
<keyword evidence="2" id="KW-1185">Reference proteome</keyword>
<reference evidence="1 2" key="1">
    <citation type="submission" date="2022-01" db="EMBL/GenBank/DDBJ databases">
        <authorList>
            <person name="Xiong W."/>
            <person name="Schranz E."/>
        </authorList>
    </citation>
    <scope>NUCLEOTIDE SEQUENCE [LARGE SCALE GENOMIC DNA]</scope>
</reference>
<proteinExistence type="predicted"/>
<sequence length="131" mass="15131">MFHIRFLFYWEKVVNFGFIICYDLHYIINQCSLSLGPSSISPSDFSALRSIPQSPPAPHQFLNLWSISSHIVAMLWRLVAHKERTPFNTYQVQLFASSLLKAGLLDPSFPTMVDAKRQLAFLLFIVRVVRE</sequence>
<name>A0AAU9NCE4_9ASTR</name>
<dbReference type="Proteomes" id="UP001157418">
    <property type="component" value="Unassembled WGS sequence"/>
</dbReference>